<protein>
    <submittedName>
        <fullName evidence="1">Uncharacterized protein</fullName>
    </submittedName>
</protein>
<dbReference type="EMBL" id="JAVYJV010000012">
    <property type="protein sequence ID" value="KAK4357646.1"/>
    <property type="molecule type" value="Genomic_DNA"/>
</dbReference>
<evidence type="ECO:0000313" key="2">
    <source>
        <dbReference type="Proteomes" id="UP001291623"/>
    </source>
</evidence>
<keyword evidence="2" id="KW-1185">Reference proteome</keyword>
<organism evidence="1 2">
    <name type="scientific">Anisodus tanguticus</name>
    <dbReference type="NCBI Taxonomy" id="243964"/>
    <lineage>
        <taxon>Eukaryota</taxon>
        <taxon>Viridiplantae</taxon>
        <taxon>Streptophyta</taxon>
        <taxon>Embryophyta</taxon>
        <taxon>Tracheophyta</taxon>
        <taxon>Spermatophyta</taxon>
        <taxon>Magnoliopsida</taxon>
        <taxon>eudicotyledons</taxon>
        <taxon>Gunneridae</taxon>
        <taxon>Pentapetalae</taxon>
        <taxon>asterids</taxon>
        <taxon>lamiids</taxon>
        <taxon>Solanales</taxon>
        <taxon>Solanaceae</taxon>
        <taxon>Solanoideae</taxon>
        <taxon>Hyoscyameae</taxon>
        <taxon>Anisodus</taxon>
    </lineage>
</organism>
<proteinExistence type="predicted"/>
<evidence type="ECO:0000313" key="1">
    <source>
        <dbReference type="EMBL" id="KAK4357646.1"/>
    </source>
</evidence>
<gene>
    <name evidence="1" type="ORF">RND71_023256</name>
</gene>
<comment type="caution">
    <text evidence="1">The sequence shown here is derived from an EMBL/GenBank/DDBJ whole genome shotgun (WGS) entry which is preliminary data.</text>
</comment>
<reference evidence="1" key="1">
    <citation type="submission" date="2023-12" db="EMBL/GenBank/DDBJ databases">
        <title>Genome assembly of Anisodus tanguticus.</title>
        <authorList>
            <person name="Wang Y.-J."/>
        </authorList>
    </citation>
    <scope>NUCLEOTIDE SEQUENCE</scope>
    <source>
        <strain evidence="1">KB-2021</strain>
        <tissue evidence="1">Leaf</tissue>
    </source>
</reference>
<name>A0AAE1RTJ8_9SOLA</name>
<accession>A0AAE1RTJ8</accession>
<dbReference type="Proteomes" id="UP001291623">
    <property type="component" value="Unassembled WGS sequence"/>
</dbReference>
<dbReference type="AlphaFoldDB" id="A0AAE1RTJ8"/>
<sequence length="100" mass="10869">MSAHHSPTLDDFLTIQGSAKASMAPSVVAIEEAFVDEEPSLVKKKKDEPSVPNVSMTIPQNRVARNDKVKGYGVFSAEYTPNSFSTQGCPQMRSVLAWLA</sequence>